<evidence type="ECO:0000313" key="3">
    <source>
        <dbReference type="Proteomes" id="UP000198779"/>
    </source>
</evidence>
<dbReference type="AlphaFoldDB" id="A0A1G7SY93"/>
<gene>
    <name evidence="2" type="ORF">SAMN04487901_10249</name>
</gene>
<evidence type="ECO:0000256" key="1">
    <source>
        <dbReference type="SAM" id="Phobius"/>
    </source>
</evidence>
<accession>A0A1G7SY93</accession>
<feature type="transmembrane region" description="Helical" evidence="1">
    <location>
        <begin position="6"/>
        <end position="29"/>
    </location>
</feature>
<evidence type="ECO:0000313" key="2">
    <source>
        <dbReference type="EMBL" id="SDG27951.1"/>
    </source>
</evidence>
<dbReference type="STRING" id="645274.SAMN04487901_10249"/>
<sequence>MNMTDIMILTLVGVVALLTILCCCMGYAIGSKDDRLNRLTDENRDLKNVIKDMDTEIEGEGKG</sequence>
<keyword evidence="3" id="KW-1185">Reference proteome</keyword>
<keyword evidence="1" id="KW-0812">Transmembrane</keyword>
<keyword evidence="1" id="KW-0472">Membrane</keyword>
<organism evidence="2 3">
    <name type="scientific">Prevotella communis</name>
    <dbReference type="NCBI Taxonomy" id="2913614"/>
    <lineage>
        <taxon>Bacteria</taxon>
        <taxon>Pseudomonadati</taxon>
        <taxon>Bacteroidota</taxon>
        <taxon>Bacteroidia</taxon>
        <taxon>Bacteroidales</taxon>
        <taxon>Prevotellaceae</taxon>
        <taxon>Prevotella</taxon>
    </lineage>
</organism>
<name>A0A1G7SY93_9BACT</name>
<keyword evidence="1" id="KW-1133">Transmembrane helix</keyword>
<dbReference type="EMBL" id="FNCQ01000002">
    <property type="protein sequence ID" value="SDG27951.1"/>
    <property type="molecule type" value="Genomic_DNA"/>
</dbReference>
<proteinExistence type="predicted"/>
<dbReference type="Proteomes" id="UP000198779">
    <property type="component" value="Unassembled WGS sequence"/>
</dbReference>
<protein>
    <submittedName>
        <fullName evidence="2">Uncharacterized protein</fullName>
    </submittedName>
</protein>
<reference evidence="3" key="1">
    <citation type="submission" date="2016-10" db="EMBL/GenBank/DDBJ databases">
        <authorList>
            <person name="Varghese N."/>
            <person name="Submissions S."/>
        </authorList>
    </citation>
    <scope>NUCLEOTIDE SEQUENCE [LARGE SCALE GENOMIC DNA]</scope>
    <source>
        <strain evidence="3">BP1-148</strain>
    </source>
</reference>